<sequence length="36" mass="3671">MPEARGADLHAVTDAVVAAIAGEFGDELASENISEN</sequence>
<organism evidence="1 2">
    <name type="scientific">Amaricoccus macauensis</name>
    <dbReference type="NCBI Taxonomy" id="57001"/>
    <lineage>
        <taxon>Bacteria</taxon>
        <taxon>Pseudomonadati</taxon>
        <taxon>Pseudomonadota</taxon>
        <taxon>Alphaproteobacteria</taxon>
        <taxon>Rhodobacterales</taxon>
        <taxon>Paracoccaceae</taxon>
        <taxon>Amaricoccus</taxon>
    </lineage>
</organism>
<proteinExistence type="predicted"/>
<name>A0A840SJG4_9RHOB</name>
<protein>
    <submittedName>
        <fullName evidence="1">Uncharacterized protein</fullName>
    </submittedName>
</protein>
<gene>
    <name evidence="1" type="ORF">HNP73_000706</name>
</gene>
<comment type="caution">
    <text evidence="1">The sequence shown here is derived from an EMBL/GenBank/DDBJ whole genome shotgun (WGS) entry which is preliminary data.</text>
</comment>
<dbReference type="AlphaFoldDB" id="A0A840SJG4"/>
<dbReference type="EMBL" id="JACHFM010000001">
    <property type="protein sequence ID" value="MBB5220785.1"/>
    <property type="molecule type" value="Genomic_DNA"/>
</dbReference>
<evidence type="ECO:0000313" key="1">
    <source>
        <dbReference type="EMBL" id="MBB5220785.1"/>
    </source>
</evidence>
<keyword evidence="2" id="KW-1185">Reference proteome</keyword>
<dbReference type="Proteomes" id="UP000549457">
    <property type="component" value="Unassembled WGS sequence"/>
</dbReference>
<reference evidence="1 2" key="1">
    <citation type="submission" date="2020-08" db="EMBL/GenBank/DDBJ databases">
        <title>Genomic Encyclopedia of Type Strains, Phase IV (KMG-IV): sequencing the most valuable type-strain genomes for metagenomic binning, comparative biology and taxonomic classification.</title>
        <authorList>
            <person name="Goeker M."/>
        </authorList>
    </citation>
    <scope>NUCLEOTIDE SEQUENCE [LARGE SCALE GENOMIC DNA]</scope>
    <source>
        <strain evidence="1 2">DSM 101730</strain>
    </source>
</reference>
<evidence type="ECO:0000313" key="2">
    <source>
        <dbReference type="Proteomes" id="UP000549457"/>
    </source>
</evidence>
<accession>A0A840SJG4</accession>